<keyword evidence="5" id="KW-0808">Transferase</keyword>
<keyword evidence="6 13" id="KW-0812">Transmembrane</keyword>
<evidence type="ECO:0000259" key="15">
    <source>
        <dbReference type="PROSITE" id="PS50885"/>
    </source>
</evidence>
<accession>A0A3N7HNT4</accession>
<feature type="domain" description="HAMP" evidence="15">
    <location>
        <begin position="187"/>
        <end position="238"/>
    </location>
</feature>
<evidence type="ECO:0000256" key="11">
    <source>
        <dbReference type="ARBA" id="ARBA00023012"/>
    </source>
</evidence>
<dbReference type="InterPro" id="IPR003661">
    <property type="entry name" value="HisK_dim/P_dom"/>
</dbReference>
<keyword evidence="12 13" id="KW-0472">Membrane</keyword>
<evidence type="ECO:0000256" key="6">
    <source>
        <dbReference type="ARBA" id="ARBA00022692"/>
    </source>
</evidence>
<dbReference type="GO" id="GO:0005886">
    <property type="term" value="C:plasma membrane"/>
    <property type="evidence" value="ECO:0007669"/>
    <property type="project" value="TreeGrafter"/>
</dbReference>
<evidence type="ECO:0000259" key="14">
    <source>
        <dbReference type="PROSITE" id="PS50109"/>
    </source>
</evidence>
<gene>
    <name evidence="16" type="ORF">DZC73_17240</name>
</gene>
<evidence type="ECO:0000256" key="9">
    <source>
        <dbReference type="ARBA" id="ARBA00022840"/>
    </source>
</evidence>
<dbReference type="Gene3D" id="1.10.287.130">
    <property type="match status" value="1"/>
</dbReference>
<dbReference type="InterPro" id="IPR003594">
    <property type="entry name" value="HATPase_dom"/>
</dbReference>
<keyword evidence="8 16" id="KW-0418">Kinase</keyword>
<evidence type="ECO:0000256" key="5">
    <source>
        <dbReference type="ARBA" id="ARBA00022679"/>
    </source>
</evidence>
<dbReference type="Pfam" id="PF00512">
    <property type="entry name" value="HisKA"/>
    <property type="match status" value="1"/>
</dbReference>
<dbReference type="EC" id="2.7.13.3" evidence="3"/>
<feature type="domain" description="Histidine kinase" evidence="14">
    <location>
        <begin position="246"/>
        <end position="459"/>
    </location>
</feature>
<name>A0A3N7HNT4_9BURK</name>
<dbReference type="RefSeq" id="WP_124541588.1">
    <property type="nucleotide sequence ID" value="NZ_QUSW01000004.1"/>
</dbReference>
<dbReference type="SMART" id="SM00388">
    <property type="entry name" value="HisKA"/>
    <property type="match status" value="1"/>
</dbReference>
<dbReference type="InterPro" id="IPR050428">
    <property type="entry name" value="TCS_sensor_his_kinase"/>
</dbReference>
<organism evidence="16 17">
    <name type="scientific">Piscinibacter terrae</name>
    <dbReference type="NCBI Taxonomy" id="2496871"/>
    <lineage>
        <taxon>Bacteria</taxon>
        <taxon>Pseudomonadati</taxon>
        <taxon>Pseudomonadota</taxon>
        <taxon>Betaproteobacteria</taxon>
        <taxon>Burkholderiales</taxon>
        <taxon>Sphaerotilaceae</taxon>
        <taxon>Piscinibacter</taxon>
    </lineage>
</organism>
<proteinExistence type="predicted"/>
<dbReference type="GO" id="GO:0000155">
    <property type="term" value="F:phosphorelay sensor kinase activity"/>
    <property type="evidence" value="ECO:0007669"/>
    <property type="project" value="InterPro"/>
</dbReference>
<dbReference type="PRINTS" id="PR00344">
    <property type="entry name" value="BCTRLSENSOR"/>
</dbReference>
<protein>
    <recommendedName>
        <fullName evidence="3">histidine kinase</fullName>
        <ecNumber evidence="3">2.7.13.3</ecNumber>
    </recommendedName>
</protein>
<dbReference type="Pfam" id="PF02518">
    <property type="entry name" value="HATPase_c"/>
    <property type="match status" value="1"/>
</dbReference>
<reference evidence="16 17" key="1">
    <citation type="submission" date="2018-08" db="EMBL/GenBank/DDBJ databases">
        <authorList>
            <person name="Khan S.A."/>
            <person name="Jeon C.O."/>
            <person name="Chun B.H."/>
            <person name="Jeong S.E."/>
        </authorList>
    </citation>
    <scope>NUCLEOTIDE SEQUENCE [LARGE SCALE GENOMIC DNA]</scope>
    <source>
        <strain evidence="16 17">S-16</strain>
    </source>
</reference>
<dbReference type="PROSITE" id="PS50885">
    <property type="entry name" value="HAMP"/>
    <property type="match status" value="1"/>
</dbReference>
<dbReference type="InterPro" id="IPR003660">
    <property type="entry name" value="HAMP_dom"/>
</dbReference>
<evidence type="ECO:0000313" key="17">
    <source>
        <dbReference type="Proteomes" id="UP000267464"/>
    </source>
</evidence>
<dbReference type="CDD" id="cd00082">
    <property type="entry name" value="HisKA"/>
    <property type="match status" value="1"/>
</dbReference>
<dbReference type="InterPro" id="IPR036097">
    <property type="entry name" value="HisK_dim/P_sf"/>
</dbReference>
<dbReference type="InterPro" id="IPR005467">
    <property type="entry name" value="His_kinase_dom"/>
</dbReference>
<comment type="subcellular location">
    <subcellularLocation>
        <location evidence="2">Membrane</location>
        <topology evidence="2">Multi-pass membrane protein</topology>
    </subcellularLocation>
</comment>
<dbReference type="OrthoDB" id="8554694at2"/>
<evidence type="ECO:0000313" key="16">
    <source>
        <dbReference type="EMBL" id="RQP23858.1"/>
    </source>
</evidence>
<comment type="catalytic activity">
    <reaction evidence="1">
        <text>ATP + protein L-histidine = ADP + protein N-phospho-L-histidine.</text>
        <dbReference type="EC" id="2.7.13.3"/>
    </reaction>
</comment>
<evidence type="ECO:0000256" key="13">
    <source>
        <dbReference type="SAM" id="Phobius"/>
    </source>
</evidence>
<evidence type="ECO:0000256" key="12">
    <source>
        <dbReference type="ARBA" id="ARBA00023136"/>
    </source>
</evidence>
<keyword evidence="9" id="KW-0067">ATP-binding</keyword>
<feature type="transmembrane region" description="Helical" evidence="13">
    <location>
        <begin position="166"/>
        <end position="187"/>
    </location>
</feature>
<reference evidence="16 17" key="2">
    <citation type="submission" date="2018-12" db="EMBL/GenBank/DDBJ databases">
        <title>Rhizobacter gummiphilus sp. nov., a rubber-degrading bacterium isolated from the soil of a botanical garden in Japan.</title>
        <authorList>
            <person name="Shunsuke S.S."/>
        </authorList>
    </citation>
    <scope>NUCLEOTIDE SEQUENCE [LARGE SCALE GENOMIC DNA]</scope>
    <source>
        <strain evidence="16 17">S-16</strain>
    </source>
</reference>
<evidence type="ECO:0000256" key="1">
    <source>
        <dbReference type="ARBA" id="ARBA00000085"/>
    </source>
</evidence>
<dbReference type="PROSITE" id="PS50109">
    <property type="entry name" value="HIS_KIN"/>
    <property type="match status" value="1"/>
</dbReference>
<comment type="caution">
    <text evidence="16">The sequence shown here is derived from an EMBL/GenBank/DDBJ whole genome shotgun (WGS) entry which is preliminary data.</text>
</comment>
<keyword evidence="17" id="KW-1185">Reference proteome</keyword>
<keyword evidence="11" id="KW-0902">Two-component regulatory system</keyword>
<evidence type="ECO:0000256" key="7">
    <source>
        <dbReference type="ARBA" id="ARBA00022741"/>
    </source>
</evidence>
<keyword evidence="7" id="KW-0547">Nucleotide-binding</keyword>
<evidence type="ECO:0000256" key="4">
    <source>
        <dbReference type="ARBA" id="ARBA00022553"/>
    </source>
</evidence>
<keyword evidence="4" id="KW-0597">Phosphoprotein</keyword>
<dbReference type="SUPFAM" id="SSF47384">
    <property type="entry name" value="Homodimeric domain of signal transducing histidine kinase"/>
    <property type="match status" value="1"/>
</dbReference>
<dbReference type="EMBL" id="QUSW01000004">
    <property type="protein sequence ID" value="RQP23858.1"/>
    <property type="molecule type" value="Genomic_DNA"/>
</dbReference>
<dbReference type="InterPro" id="IPR004358">
    <property type="entry name" value="Sig_transdc_His_kin-like_C"/>
</dbReference>
<evidence type="ECO:0000256" key="3">
    <source>
        <dbReference type="ARBA" id="ARBA00012438"/>
    </source>
</evidence>
<dbReference type="AlphaFoldDB" id="A0A3N7HNT4"/>
<dbReference type="InterPro" id="IPR036890">
    <property type="entry name" value="HATPase_C_sf"/>
</dbReference>
<dbReference type="Gene3D" id="3.30.565.10">
    <property type="entry name" value="Histidine kinase-like ATPase, C-terminal domain"/>
    <property type="match status" value="1"/>
</dbReference>
<evidence type="ECO:0000256" key="10">
    <source>
        <dbReference type="ARBA" id="ARBA00022989"/>
    </source>
</evidence>
<feature type="transmembrane region" description="Helical" evidence="13">
    <location>
        <begin position="9"/>
        <end position="31"/>
    </location>
</feature>
<dbReference type="SUPFAM" id="SSF55874">
    <property type="entry name" value="ATPase domain of HSP90 chaperone/DNA topoisomerase II/histidine kinase"/>
    <property type="match status" value="1"/>
</dbReference>
<dbReference type="GO" id="GO:0005524">
    <property type="term" value="F:ATP binding"/>
    <property type="evidence" value="ECO:0007669"/>
    <property type="project" value="UniProtKB-KW"/>
</dbReference>
<evidence type="ECO:0000256" key="2">
    <source>
        <dbReference type="ARBA" id="ARBA00004141"/>
    </source>
</evidence>
<sequence>MRLLPRRSLFLRLFGGFLFVMSVVWLGVLGLDVYETQHGRRDLAQSEIQSYSQHLLAALYTVADRPDQIRTTLKRFDQKRLEVFKARDWYAPALQVQVWRNGTLLYSQGVAQPEPMPHVEPGQGRPKPMPGALAGWVQNDAETGLTVQLVQEVVGSWMFTLSSMGYYLLPLLVCIPILVIPAGFMVWSGLRPLNEVRSQIERRSAADLSPLPEARYKELKPIVAAVNQLMQRLAERLAREKEFLVDAAHELKTPLAVVQLNADALATARDPSRLDEARQGLLNGVARATHTVHQLLALERSGGDAQADALKPLDLVELVRDRLAVMAEIAHRRGIEIELHANEACVLPLHRESAASLIDNLVDNAVKYSPDGSTVVVSVVDEVTGPSITVIDQGPGIPQHLRARAFERFFRLPDQDQTGSGLGLSIAERAAARNRASIRLDDGPGGVGLQAIVQWRLLRGLGV</sequence>
<dbReference type="PANTHER" id="PTHR45436">
    <property type="entry name" value="SENSOR HISTIDINE KINASE YKOH"/>
    <property type="match status" value="1"/>
</dbReference>
<keyword evidence="10 13" id="KW-1133">Transmembrane helix</keyword>
<dbReference type="Proteomes" id="UP000267464">
    <property type="component" value="Unassembled WGS sequence"/>
</dbReference>
<dbReference type="SMART" id="SM00387">
    <property type="entry name" value="HATPase_c"/>
    <property type="match status" value="1"/>
</dbReference>
<dbReference type="PANTHER" id="PTHR45436:SF14">
    <property type="entry name" value="SENSOR PROTEIN QSEC"/>
    <property type="match status" value="1"/>
</dbReference>
<evidence type="ECO:0000256" key="8">
    <source>
        <dbReference type="ARBA" id="ARBA00022777"/>
    </source>
</evidence>